<name>A0A2N9EE59_FAGSY</name>
<keyword evidence="1" id="KW-0472">Membrane</keyword>
<sequence length="150" mass="16344">MAQILARLGSRLSLTRISAQCLRSWLRDSDLESRLGSDLGCLSDDVVGACSSYDGCWILARAASGSNYRSFNWHVAALMVAILVAFGRLVVDLASGGVRWLNWYTEVAVMRLWVVGCAIEMSRLLVPHGEECGLGIDSNLSGLADLKTMY</sequence>
<organism evidence="2">
    <name type="scientific">Fagus sylvatica</name>
    <name type="common">Beechnut</name>
    <dbReference type="NCBI Taxonomy" id="28930"/>
    <lineage>
        <taxon>Eukaryota</taxon>
        <taxon>Viridiplantae</taxon>
        <taxon>Streptophyta</taxon>
        <taxon>Embryophyta</taxon>
        <taxon>Tracheophyta</taxon>
        <taxon>Spermatophyta</taxon>
        <taxon>Magnoliopsida</taxon>
        <taxon>eudicotyledons</taxon>
        <taxon>Gunneridae</taxon>
        <taxon>Pentapetalae</taxon>
        <taxon>rosids</taxon>
        <taxon>fabids</taxon>
        <taxon>Fagales</taxon>
        <taxon>Fagaceae</taxon>
        <taxon>Fagus</taxon>
    </lineage>
</organism>
<proteinExistence type="predicted"/>
<gene>
    <name evidence="2" type="ORF">FSB_LOCUS843</name>
</gene>
<evidence type="ECO:0000313" key="2">
    <source>
        <dbReference type="EMBL" id="SPC72961.1"/>
    </source>
</evidence>
<dbReference type="AlphaFoldDB" id="A0A2N9EE59"/>
<reference evidence="2" key="1">
    <citation type="submission" date="2018-02" db="EMBL/GenBank/DDBJ databases">
        <authorList>
            <person name="Cohen D.B."/>
            <person name="Kent A.D."/>
        </authorList>
    </citation>
    <scope>NUCLEOTIDE SEQUENCE</scope>
</reference>
<keyword evidence="1" id="KW-0812">Transmembrane</keyword>
<keyword evidence="1" id="KW-1133">Transmembrane helix</keyword>
<protein>
    <submittedName>
        <fullName evidence="2">Uncharacterized protein</fullName>
    </submittedName>
</protein>
<accession>A0A2N9EE59</accession>
<dbReference type="EMBL" id="OIVN01000034">
    <property type="protein sequence ID" value="SPC72961.1"/>
    <property type="molecule type" value="Genomic_DNA"/>
</dbReference>
<feature type="transmembrane region" description="Helical" evidence="1">
    <location>
        <begin position="71"/>
        <end position="91"/>
    </location>
</feature>
<evidence type="ECO:0000256" key="1">
    <source>
        <dbReference type="SAM" id="Phobius"/>
    </source>
</evidence>